<proteinExistence type="predicted"/>
<name>A0ABV6KSE9_9BACI</name>
<accession>A0ABV6KSE9</accession>
<evidence type="ECO:0000313" key="5">
    <source>
        <dbReference type="Proteomes" id="UP001589738"/>
    </source>
</evidence>
<dbReference type="RefSeq" id="WP_377058378.1">
    <property type="nucleotide sequence ID" value="NZ_JBHLUU010000097.1"/>
</dbReference>
<feature type="coiled-coil region" evidence="1">
    <location>
        <begin position="62"/>
        <end position="164"/>
    </location>
</feature>
<dbReference type="InterPro" id="IPR018306">
    <property type="entry name" value="Phage_T5_Orf172_DNA-bd"/>
</dbReference>
<comment type="caution">
    <text evidence="4">The sequence shown here is derived from an EMBL/GenBank/DDBJ whole genome shotgun (WGS) entry which is preliminary data.</text>
</comment>
<dbReference type="Pfam" id="PF13250">
    <property type="entry name" value="SNIPE"/>
    <property type="match status" value="1"/>
</dbReference>
<dbReference type="SMART" id="SM00974">
    <property type="entry name" value="T5orf172"/>
    <property type="match status" value="1"/>
</dbReference>
<dbReference type="InterPro" id="IPR025280">
    <property type="entry name" value="SNIPE"/>
</dbReference>
<feature type="coiled-coil region" evidence="1">
    <location>
        <begin position="252"/>
        <end position="383"/>
    </location>
</feature>
<feature type="transmembrane region" description="Helical" evidence="2">
    <location>
        <begin position="12"/>
        <end position="33"/>
    </location>
</feature>
<organism evidence="4 5">
    <name type="scientific">Robertmurraya beringensis</name>
    <dbReference type="NCBI Taxonomy" id="641660"/>
    <lineage>
        <taxon>Bacteria</taxon>
        <taxon>Bacillati</taxon>
        <taxon>Bacillota</taxon>
        <taxon>Bacilli</taxon>
        <taxon>Bacillales</taxon>
        <taxon>Bacillaceae</taxon>
        <taxon>Robertmurraya</taxon>
    </lineage>
</organism>
<dbReference type="Proteomes" id="UP001589738">
    <property type="component" value="Unassembled WGS sequence"/>
</dbReference>
<dbReference type="EMBL" id="JBHLUU010000097">
    <property type="protein sequence ID" value="MFC0476250.1"/>
    <property type="molecule type" value="Genomic_DNA"/>
</dbReference>
<reference evidence="4 5" key="1">
    <citation type="submission" date="2024-09" db="EMBL/GenBank/DDBJ databases">
        <authorList>
            <person name="Sun Q."/>
            <person name="Mori K."/>
        </authorList>
    </citation>
    <scope>NUCLEOTIDE SEQUENCE [LARGE SCALE GENOMIC DNA]</scope>
    <source>
        <strain evidence="4 5">CGMCC 1.9126</strain>
    </source>
</reference>
<dbReference type="Pfam" id="PF10544">
    <property type="entry name" value="T5orf172"/>
    <property type="match status" value="1"/>
</dbReference>
<feature type="domain" description="Bacteriophage T5 Orf172 DNA-binding" evidence="3">
    <location>
        <begin position="400"/>
        <end position="483"/>
    </location>
</feature>
<evidence type="ECO:0000256" key="2">
    <source>
        <dbReference type="SAM" id="Phobius"/>
    </source>
</evidence>
<gene>
    <name evidence="4" type="ORF">ACFFHF_13505</name>
</gene>
<keyword evidence="2" id="KW-0812">Transmembrane</keyword>
<keyword evidence="2" id="KW-0472">Membrane</keyword>
<evidence type="ECO:0000256" key="1">
    <source>
        <dbReference type="SAM" id="Coils"/>
    </source>
</evidence>
<evidence type="ECO:0000313" key="4">
    <source>
        <dbReference type="EMBL" id="MFC0476250.1"/>
    </source>
</evidence>
<keyword evidence="1" id="KW-0175">Coiled coil</keyword>
<keyword evidence="2" id="KW-1133">Transmembrane helix</keyword>
<sequence length="514" mass="60390">MYKEKFIHSPWVIGILFALWFLFIPPVIAIVLIMKRNKEMKKAEAYWKENNFDDVVNFKGKIDTLNEEIGNLTTRKEEIEQQLESYKPVTDAIEIRAALMKKIDELNTESEALSKQISDSSLLIDLEKSKETINKDIQALETKKSSVNSEVNDLRNQLILMNNELEMQSFGFYSPKYGFENSEAYQSKLNDIRQEQKKMVKDKTATFHRLDWTIGDDKRKGREFILDTIKLILRAFNNECDNIITKVKFNNVDASEQRIRKVYEELNKLTDMQQVSITSGYLKLKIEELYLKYEFEQKKQEEKEEQMEIKERMREEAKALKELEKAKEKVEKEEKHFEQAISKLQEQISETDASKQAKLLEKLRELEEQLEETRKNKKDVLFRVQNTRAGYVYIISNIGSFGENVFKIGMTRRLEPLDRVRELGDASVPFLFDVHGMIFSDDAPALENALHKAFADRRVNKVNERKEFFRVSLTEIEEVVKKNHNKTVEFTKLAEAEEYRQSAALEKERILEAV</sequence>
<keyword evidence="5" id="KW-1185">Reference proteome</keyword>
<protein>
    <submittedName>
        <fullName evidence="4">DUF4041 domain-containing protein</fullName>
    </submittedName>
</protein>
<evidence type="ECO:0000259" key="3">
    <source>
        <dbReference type="SMART" id="SM00974"/>
    </source>
</evidence>